<accession>A0A0J1FRS6</accession>
<evidence type="ECO:0000256" key="1">
    <source>
        <dbReference type="SAM" id="MobiDB-lite"/>
    </source>
</evidence>
<feature type="region of interest" description="Disordered" evidence="1">
    <location>
        <begin position="71"/>
        <end position="90"/>
    </location>
</feature>
<keyword evidence="2" id="KW-0812">Transmembrane</keyword>
<dbReference type="AlphaFoldDB" id="A0A0J1FRS6"/>
<evidence type="ECO:0000313" key="4">
    <source>
        <dbReference type="Proteomes" id="UP000036356"/>
    </source>
</evidence>
<dbReference type="EMBL" id="LDZY01000005">
    <property type="protein sequence ID" value="KLU66185.1"/>
    <property type="molecule type" value="Genomic_DNA"/>
</dbReference>
<dbReference type="Proteomes" id="UP000036356">
    <property type="component" value="Unassembled WGS sequence"/>
</dbReference>
<protein>
    <submittedName>
        <fullName evidence="3">Uncharacterized protein</fullName>
    </submittedName>
</protein>
<name>A0A0J1FRS6_9FIRM</name>
<sequence length="90" mass="9797">MDYLIPGVLGFLAGGVLFGATYQSIFLKISTIGVYGQQSLEELLHVNHWLFISLFVLCTLVFYVGSKVSENSKGVSVDSPVKSAKNLNLN</sequence>
<feature type="transmembrane region" description="Helical" evidence="2">
    <location>
        <begin position="7"/>
        <end position="26"/>
    </location>
</feature>
<comment type="caution">
    <text evidence="3">The sequence shown here is derived from an EMBL/GenBank/DDBJ whole genome shotgun (WGS) entry which is preliminary data.</text>
</comment>
<keyword evidence="2" id="KW-0472">Membrane</keyword>
<dbReference type="STRING" id="476652.DEAC_c15840"/>
<dbReference type="PATRIC" id="fig|476652.3.peg.1638"/>
<organism evidence="3 4">
    <name type="scientific">Desulfosporosinus acididurans</name>
    <dbReference type="NCBI Taxonomy" id="476652"/>
    <lineage>
        <taxon>Bacteria</taxon>
        <taxon>Bacillati</taxon>
        <taxon>Bacillota</taxon>
        <taxon>Clostridia</taxon>
        <taxon>Eubacteriales</taxon>
        <taxon>Desulfitobacteriaceae</taxon>
        <taxon>Desulfosporosinus</taxon>
    </lineage>
</organism>
<keyword evidence="2" id="KW-1133">Transmembrane helix</keyword>
<evidence type="ECO:0000313" key="3">
    <source>
        <dbReference type="EMBL" id="KLU66185.1"/>
    </source>
</evidence>
<reference evidence="3 4" key="1">
    <citation type="submission" date="2015-06" db="EMBL/GenBank/DDBJ databases">
        <title>Draft genome of the moderately acidophilic sulfate reducer Candidatus Desulfosporosinus acididurans strain M1.</title>
        <authorList>
            <person name="Poehlein A."/>
            <person name="Petzsch P."/>
            <person name="Johnson B.D."/>
            <person name="Schloemann M."/>
            <person name="Daniel R."/>
            <person name="Muehling M."/>
        </authorList>
    </citation>
    <scope>NUCLEOTIDE SEQUENCE [LARGE SCALE GENOMIC DNA]</scope>
    <source>
        <strain evidence="3 4">M1</strain>
    </source>
</reference>
<feature type="transmembrane region" description="Helical" evidence="2">
    <location>
        <begin position="46"/>
        <end position="64"/>
    </location>
</feature>
<gene>
    <name evidence="3" type="ORF">DEAC_c15840</name>
</gene>
<proteinExistence type="predicted"/>
<keyword evidence="4" id="KW-1185">Reference proteome</keyword>
<evidence type="ECO:0000256" key="2">
    <source>
        <dbReference type="SAM" id="Phobius"/>
    </source>
</evidence>